<organism evidence="1 2">
    <name type="scientific">Smallanthus sonchifolius</name>
    <dbReference type="NCBI Taxonomy" id="185202"/>
    <lineage>
        <taxon>Eukaryota</taxon>
        <taxon>Viridiplantae</taxon>
        <taxon>Streptophyta</taxon>
        <taxon>Embryophyta</taxon>
        <taxon>Tracheophyta</taxon>
        <taxon>Spermatophyta</taxon>
        <taxon>Magnoliopsida</taxon>
        <taxon>eudicotyledons</taxon>
        <taxon>Gunneridae</taxon>
        <taxon>Pentapetalae</taxon>
        <taxon>asterids</taxon>
        <taxon>campanulids</taxon>
        <taxon>Asterales</taxon>
        <taxon>Asteraceae</taxon>
        <taxon>Asteroideae</taxon>
        <taxon>Heliantheae alliance</taxon>
        <taxon>Millerieae</taxon>
        <taxon>Smallanthus</taxon>
    </lineage>
</organism>
<reference evidence="2" key="1">
    <citation type="journal article" date="2022" name="Mol. Ecol. Resour.">
        <title>The genomes of chicory, endive, great burdock and yacon provide insights into Asteraceae palaeo-polyploidization history and plant inulin production.</title>
        <authorList>
            <person name="Fan W."/>
            <person name="Wang S."/>
            <person name="Wang H."/>
            <person name="Wang A."/>
            <person name="Jiang F."/>
            <person name="Liu H."/>
            <person name="Zhao H."/>
            <person name="Xu D."/>
            <person name="Zhang Y."/>
        </authorList>
    </citation>
    <scope>NUCLEOTIDE SEQUENCE [LARGE SCALE GENOMIC DNA]</scope>
    <source>
        <strain evidence="2">cv. Yunnan</strain>
    </source>
</reference>
<keyword evidence="2" id="KW-1185">Reference proteome</keyword>
<gene>
    <name evidence="1" type="ORF">L1987_50304</name>
</gene>
<comment type="caution">
    <text evidence="1">The sequence shown here is derived from an EMBL/GenBank/DDBJ whole genome shotgun (WGS) entry which is preliminary data.</text>
</comment>
<protein>
    <submittedName>
        <fullName evidence="1">Uncharacterized protein</fullName>
    </submittedName>
</protein>
<name>A0ACB9EMY1_9ASTR</name>
<dbReference type="EMBL" id="CM042034">
    <property type="protein sequence ID" value="KAI3759918.1"/>
    <property type="molecule type" value="Genomic_DNA"/>
</dbReference>
<sequence length="564" mass="64320">MQVLVAQMYFNGYGIPEDHQKLHESDLQFGELAINAQVIMQAILTQKSCWMTLNKMRRALGLFILLIKCTKLHLAFDAFFCHVRVQKSFTSSPTTNKCRSKCEIDREMMHDDREMEEMYPVKTEDEHLLLRQHHHEDHIPTSILLHLYLGHFLARWGARTWEFSVGLYMINVWPDSLLLAAAYGVAESASTTLFGPLVGQWIDNSTYPKVLRFWLLTQNLSFFVAGVAMVGLLVSPDLRVTSALTFALLVVLTNLSGAVAVLSTLAGTILIEREWVVVISEGNSSNILTKLNSTIRRIDLISTLFAPVITGFVISFVSMTASAVSLAIWNILSAFFQYWLLNSVYKGIPALSESNRKRGLKLATPNHLEQAPSTDHQEQTSQHHDTYDYPTDVSWGNSMVRKLVKRVSDSSFIRSWRVYVQQDVVLPDVVLDLLFQFWDFDDCNIGVGWNTSIHNWNGQRDKRNNWYFRHIFWTCLLVCVGSIWVKNTTTSAYLLMVGVAVSRLGLWVFDLSVIQQMQDQVPESDRAVVGGVQNSIQSFWDLMTYIMGLFISNPQVIFLHLLEY</sequence>
<accession>A0ACB9EMY1</accession>
<proteinExistence type="predicted"/>
<reference evidence="1 2" key="2">
    <citation type="journal article" date="2022" name="Mol. Ecol. Resour.">
        <title>The genomes of chicory, endive, great burdock and yacon provide insights into Asteraceae paleo-polyploidization history and plant inulin production.</title>
        <authorList>
            <person name="Fan W."/>
            <person name="Wang S."/>
            <person name="Wang H."/>
            <person name="Wang A."/>
            <person name="Jiang F."/>
            <person name="Liu H."/>
            <person name="Zhao H."/>
            <person name="Xu D."/>
            <person name="Zhang Y."/>
        </authorList>
    </citation>
    <scope>NUCLEOTIDE SEQUENCE [LARGE SCALE GENOMIC DNA]</scope>
    <source>
        <strain evidence="2">cv. Yunnan</strain>
        <tissue evidence="1">Leaves</tissue>
    </source>
</reference>
<dbReference type="Proteomes" id="UP001056120">
    <property type="component" value="Linkage Group LG17"/>
</dbReference>
<evidence type="ECO:0000313" key="2">
    <source>
        <dbReference type="Proteomes" id="UP001056120"/>
    </source>
</evidence>
<evidence type="ECO:0000313" key="1">
    <source>
        <dbReference type="EMBL" id="KAI3759918.1"/>
    </source>
</evidence>